<dbReference type="SUPFAM" id="SSF88723">
    <property type="entry name" value="PIN domain-like"/>
    <property type="match status" value="1"/>
</dbReference>
<keyword evidence="4" id="KW-0460">Magnesium</keyword>
<dbReference type="PANTHER" id="PTHR11603:SF147">
    <property type="entry name" value="MEMBRANE PROTEIN"/>
    <property type="match status" value="1"/>
</dbReference>
<dbReference type="InterPro" id="IPR029060">
    <property type="entry name" value="PIN-like_dom_sf"/>
</dbReference>
<evidence type="ECO:0000256" key="4">
    <source>
        <dbReference type="ARBA" id="ARBA00022842"/>
    </source>
</evidence>
<feature type="transmembrane region" description="Helical" evidence="5">
    <location>
        <begin position="44"/>
        <end position="68"/>
    </location>
</feature>
<keyword evidence="5" id="KW-0472">Membrane</keyword>
<dbReference type="PROSITE" id="PS50926">
    <property type="entry name" value="TRAM"/>
    <property type="match status" value="1"/>
</dbReference>
<comment type="cofactor">
    <cofactor evidence="1">
        <name>Mg(2+)</name>
        <dbReference type="ChEBI" id="CHEBI:18420"/>
    </cofactor>
</comment>
<dbReference type="GO" id="GO:0004518">
    <property type="term" value="F:nuclease activity"/>
    <property type="evidence" value="ECO:0007669"/>
    <property type="project" value="UniProtKB-KW"/>
</dbReference>
<accession>A0A1F4VG79</accession>
<dbReference type="EMBL" id="MEVI01000001">
    <property type="protein sequence ID" value="OGC55713.1"/>
    <property type="molecule type" value="Genomic_DNA"/>
</dbReference>
<dbReference type="InterPro" id="IPR002792">
    <property type="entry name" value="TRAM_dom"/>
</dbReference>
<dbReference type="Proteomes" id="UP000176504">
    <property type="component" value="Unassembled WGS sequence"/>
</dbReference>
<evidence type="ECO:0000256" key="5">
    <source>
        <dbReference type="SAM" id="Phobius"/>
    </source>
</evidence>
<evidence type="ECO:0000256" key="2">
    <source>
        <dbReference type="ARBA" id="ARBA00022722"/>
    </source>
</evidence>
<proteinExistence type="predicted"/>
<comment type="caution">
    <text evidence="7">The sequence shown here is derived from an EMBL/GenBank/DDBJ whole genome shotgun (WGS) entry which is preliminary data.</text>
</comment>
<evidence type="ECO:0000256" key="1">
    <source>
        <dbReference type="ARBA" id="ARBA00001946"/>
    </source>
</evidence>
<dbReference type="CDD" id="cd09877">
    <property type="entry name" value="PIN_YacL-like"/>
    <property type="match status" value="1"/>
</dbReference>
<organism evidence="7 8">
    <name type="scientific">candidate division WWE3 bacterium RIFCSPLOWO2_01_FULL_41_18</name>
    <dbReference type="NCBI Taxonomy" id="1802625"/>
    <lineage>
        <taxon>Bacteria</taxon>
        <taxon>Katanobacteria</taxon>
    </lineage>
</organism>
<dbReference type="Pfam" id="PF01850">
    <property type="entry name" value="PIN"/>
    <property type="match status" value="1"/>
</dbReference>
<feature type="domain" description="TRAM" evidence="6">
    <location>
        <begin position="241"/>
        <end position="302"/>
    </location>
</feature>
<evidence type="ECO:0000256" key="3">
    <source>
        <dbReference type="ARBA" id="ARBA00022801"/>
    </source>
</evidence>
<feature type="transmembrane region" description="Helical" evidence="5">
    <location>
        <begin position="7"/>
        <end position="24"/>
    </location>
</feature>
<keyword evidence="5" id="KW-0812">Transmembrane</keyword>
<dbReference type="Pfam" id="PF01938">
    <property type="entry name" value="TRAM"/>
    <property type="match status" value="1"/>
</dbReference>
<evidence type="ECO:0000313" key="7">
    <source>
        <dbReference type="EMBL" id="OGC55713.1"/>
    </source>
</evidence>
<dbReference type="InterPro" id="IPR002716">
    <property type="entry name" value="PIN_dom"/>
</dbReference>
<sequence length="306" mass="33590">MELSRNVIKFVIGVLLTILGFFVSHSVYFSKNPLFGVPFFGQTLFAFAFGAFAVLVLPVLTSAIVEWFETVIAKTAMKAVSDFWEAQSRKMQDAKKRKEEEAQKEREYDKAVVLDTSVVIDGRVIDIVKAGFLDTTLLVPQAVIDELQLISDSSDVLKRQRGRRGLDILKDLKRVAKVVILEREEEFDGNKSKEVDKILVKVAKSTGSKLATVDYNLNKVASLSGVKVLNVNELSNAIKAVVLPGEPLKMKIVQLGKDASQGVGYLPDGTMIVVEGGSDLIGKEAEVIVSRILQTPAGKMIFAKKS</sequence>
<reference evidence="7 8" key="1">
    <citation type="journal article" date="2016" name="Nat. Commun.">
        <title>Thousands of microbial genomes shed light on interconnected biogeochemical processes in an aquifer system.</title>
        <authorList>
            <person name="Anantharaman K."/>
            <person name="Brown C.T."/>
            <person name="Hug L.A."/>
            <person name="Sharon I."/>
            <person name="Castelle C.J."/>
            <person name="Probst A.J."/>
            <person name="Thomas B.C."/>
            <person name="Singh A."/>
            <person name="Wilkins M.J."/>
            <person name="Karaoz U."/>
            <person name="Brodie E.L."/>
            <person name="Williams K.H."/>
            <person name="Hubbard S.S."/>
            <person name="Banfield J.F."/>
        </authorList>
    </citation>
    <scope>NUCLEOTIDE SEQUENCE [LARGE SCALE GENOMIC DNA]</scope>
</reference>
<evidence type="ECO:0000313" key="8">
    <source>
        <dbReference type="Proteomes" id="UP000176504"/>
    </source>
</evidence>
<dbReference type="SMART" id="SM00670">
    <property type="entry name" value="PINc"/>
    <property type="match status" value="1"/>
</dbReference>
<protein>
    <recommendedName>
        <fullName evidence="6">TRAM domain-containing protein</fullName>
    </recommendedName>
</protein>
<gene>
    <name evidence="7" type="ORF">A3A78_01580</name>
</gene>
<keyword evidence="3" id="KW-0378">Hydrolase</keyword>
<dbReference type="Gene3D" id="3.40.50.1010">
    <property type="entry name" value="5'-nuclease"/>
    <property type="match status" value="1"/>
</dbReference>
<dbReference type="InterPro" id="IPR052041">
    <property type="entry name" value="Nucleic_acid_metab_PIN/TRAM"/>
</dbReference>
<dbReference type="PANTHER" id="PTHR11603">
    <property type="entry name" value="AAA FAMILY ATPASE"/>
    <property type="match status" value="1"/>
</dbReference>
<dbReference type="GO" id="GO:0016787">
    <property type="term" value="F:hydrolase activity"/>
    <property type="evidence" value="ECO:0007669"/>
    <property type="project" value="UniProtKB-KW"/>
</dbReference>
<keyword evidence="2" id="KW-0540">Nuclease</keyword>
<dbReference type="AlphaFoldDB" id="A0A1F4VG79"/>
<evidence type="ECO:0000259" key="6">
    <source>
        <dbReference type="PROSITE" id="PS50926"/>
    </source>
</evidence>
<keyword evidence="5" id="KW-1133">Transmembrane helix</keyword>
<name>A0A1F4VG79_UNCKA</name>